<evidence type="ECO:0000313" key="3">
    <source>
        <dbReference type="EMBL" id="MBB6211779.1"/>
    </source>
</evidence>
<evidence type="ECO:0000259" key="1">
    <source>
        <dbReference type="Pfam" id="PF13840"/>
    </source>
</evidence>
<dbReference type="RefSeq" id="WP_184264836.1">
    <property type="nucleotide sequence ID" value="NZ_JACIIX010000013.1"/>
</dbReference>
<dbReference type="PIRSF" id="PIRSF008459">
    <property type="entry name" value="UCP008459"/>
    <property type="match status" value="1"/>
</dbReference>
<feature type="domain" description="A9CJY8-like N-terminal" evidence="2">
    <location>
        <begin position="10"/>
        <end position="54"/>
    </location>
</feature>
<protein>
    <recommendedName>
        <fullName evidence="5">Aspartate kinase</fullName>
    </recommendedName>
</protein>
<reference evidence="3 4" key="1">
    <citation type="submission" date="2020-08" db="EMBL/GenBank/DDBJ databases">
        <title>Genomic Encyclopedia of Type Strains, Phase IV (KMG-IV): sequencing the most valuable type-strain genomes for metagenomic binning, comparative biology and taxonomic classification.</title>
        <authorList>
            <person name="Goeker M."/>
        </authorList>
    </citation>
    <scope>NUCLEOTIDE SEQUENCE [LARGE SCALE GENOMIC DNA]</scope>
    <source>
        <strain evidence="3 4">DSM 11590</strain>
    </source>
</reference>
<dbReference type="InterPro" id="IPR049447">
    <property type="entry name" value="A9CJY8-like_N"/>
</dbReference>
<dbReference type="EMBL" id="JACIIX010000013">
    <property type="protein sequence ID" value="MBB6211779.1"/>
    <property type="molecule type" value="Genomic_DNA"/>
</dbReference>
<accession>A0A7W9ZKB6</accession>
<dbReference type="Gene3D" id="3.30.2130.10">
    <property type="entry name" value="VC0802-like"/>
    <property type="match status" value="1"/>
</dbReference>
<dbReference type="InterPro" id="IPR045865">
    <property type="entry name" value="ACT-like_dom_sf"/>
</dbReference>
<evidence type="ECO:0008006" key="5">
    <source>
        <dbReference type="Google" id="ProtNLM"/>
    </source>
</evidence>
<comment type="caution">
    <text evidence="3">The sequence shown here is derived from an EMBL/GenBank/DDBJ whole genome shotgun (WGS) entry which is preliminary data.</text>
</comment>
<feature type="domain" description="CASTOR ACT" evidence="1">
    <location>
        <begin position="58"/>
        <end position="119"/>
    </location>
</feature>
<dbReference type="Pfam" id="PF21631">
    <property type="entry name" value="A9CJY8-like_N"/>
    <property type="match status" value="1"/>
</dbReference>
<dbReference type="InterPro" id="IPR027795">
    <property type="entry name" value="CASTOR_ACT_dom"/>
</dbReference>
<evidence type="ECO:0000313" key="4">
    <source>
        <dbReference type="Proteomes" id="UP000544872"/>
    </source>
</evidence>
<dbReference type="Proteomes" id="UP000544872">
    <property type="component" value="Unassembled WGS sequence"/>
</dbReference>
<dbReference type="SUPFAM" id="SSF55021">
    <property type="entry name" value="ACT-like"/>
    <property type="match status" value="2"/>
</dbReference>
<proteinExistence type="predicted"/>
<evidence type="ECO:0000259" key="2">
    <source>
        <dbReference type="Pfam" id="PF21631"/>
    </source>
</evidence>
<dbReference type="AlphaFoldDB" id="A0A7W9ZKB6"/>
<organism evidence="3 4">
    <name type="scientific">Novispirillum itersonii</name>
    <name type="common">Aquaspirillum itersonii</name>
    <dbReference type="NCBI Taxonomy" id="189"/>
    <lineage>
        <taxon>Bacteria</taxon>
        <taxon>Pseudomonadati</taxon>
        <taxon>Pseudomonadota</taxon>
        <taxon>Alphaproteobacteria</taxon>
        <taxon>Rhodospirillales</taxon>
        <taxon>Novispirillaceae</taxon>
        <taxon>Novispirillum</taxon>
    </lineage>
</organism>
<gene>
    <name evidence="3" type="ORF">FHS48_003222</name>
</gene>
<keyword evidence="4" id="KW-1185">Reference proteome</keyword>
<name>A0A7W9ZKB6_NOVIT</name>
<dbReference type="Pfam" id="PF13840">
    <property type="entry name" value="ACT_7"/>
    <property type="match status" value="1"/>
</dbReference>
<dbReference type="InterPro" id="IPR016540">
    <property type="entry name" value="UCP008459"/>
</dbReference>
<sequence length="130" mass="14101">MPVTLQQWDGLYAVAQLPPDAPFPGWITGPGMVTLTRADDELSVVCRQDRIPADGVRVDRDWCCLKLLGPFAFNETGIVLSVIRPLSENGLGIFVVPTFNGDFLLVKAADLPVAETLLTQAGHTVRRITG</sequence>